<proteinExistence type="inferred from homology"/>
<keyword evidence="3" id="KW-0808">Transferase</keyword>
<dbReference type="Proteomes" id="UP000076632">
    <property type="component" value="Unassembled WGS sequence"/>
</dbReference>
<dbReference type="InterPro" id="IPR038654">
    <property type="entry name" value="PINIT_sf"/>
</dbReference>
<evidence type="ECO:0000259" key="11">
    <source>
        <dbReference type="PROSITE" id="PS51466"/>
    </source>
</evidence>
<evidence type="ECO:0000256" key="2">
    <source>
        <dbReference type="ARBA" id="ARBA00005383"/>
    </source>
</evidence>
<evidence type="ECO:0000256" key="1">
    <source>
        <dbReference type="ARBA" id="ARBA00004718"/>
    </source>
</evidence>
<dbReference type="PROSITE" id="PS51044">
    <property type="entry name" value="ZF_SP_RING"/>
    <property type="match status" value="1"/>
</dbReference>
<dbReference type="InterPro" id="IPR004181">
    <property type="entry name" value="Znf_MIZ"/>
</dbReference>
<feature type="domain" description="SP-RING-type" evidence="10">
    <location>
        <begin position="295"/>
        <end position="380"/>
    </location>
</feature>
<dbReference type="PANTHER" id="PTHR10782:SF100">
    <property type="entry name" value="LIGASE SIZA, PUTATIVE (AFU_ORTHOLOGUE AFUA_6G05240)-RELATED"/>
    <property type="match status" value="1"/>
</dbReference>
<dbReference type="GO" id="GO:0008270">
    <property type="term" value="F:zinc ion binding"/>
    <property type="evidence" value="ECO:0007669"/>
    <property type="project" value="UniProtKB-KW"/>
</dbReference>
<evidence type="ECO:0000313" key="12">
    <source>
        <dbReference type="EMBL" id="KZF21267.1"/>
    </source>
</evidence>
<evidence type="ECO:0000313" key="13">
    <source>
        <dbReference type="Proteomes" id="UP000076632"/>
    </source>
</evidence>
<keyword evidence="6" id="KW-0833">Ubl conjugation pathway</keyword>
<reference evidence="12 13" key="1">
    <citation type="journal article" date="2016" name="Fungal Biol.">
        <title>The genome of Xylona heveae provides a window into fungal endophytism.</title>
        <authorList>
            <person name="Gazis R."/>
            <person name="Kuo A."/>
            <person name="Riley R."/>
            <person name="LaButti K."/>
            <person name="Lipzen A."/>
            <person name="Lin J."/>
            <person name="Amirebrahimi M."/>
            <person name="Hesse C.N."/>
            <person name="Spatafora J.W."/>
            <person name="Henrissat B."/>
            <person name="Hainaut M."/>
            <person name="Grigoriev I.V."/>
            <person name="Hibbett D.S."/>
        </authorList>
    </citation>
    <scope>NUCLEOTIDE SEQUENCE [LARGE SCALE GENOMIC DNA]</scope>
    <source>
        <strain evidence="12 13">TC161</strain>
    </source>
</reference>
<sequence length="535" mass="58708">MATMATPQRMNVQAPTAKIKTLLNNQLKNILKAENLKCSGVKAQMQARIITQLEEYARKGNYGAFERLQHLIYNPDSPARFSLPPVGSPAGAAYSPMLGAGSPIGMPPQLHRGPIYPSPGGHAPARLAFRESPFYIISEPLTHIIDFPVMPNNRHTLHAKVIFSPTVCERLRADANLRVMVYCAGESPLSPYTKLDIGFPHQMEIKVNQDEVRANLRGLKNKPGSTRPADITDLLRKIPNYENSVMVTYALTHKKFSMVINLVKKQPVEELVKKLASGNVISKERVIREMVTKADDPDIVTTSTVMSLKCPLSTLRMELPCRSTVCTHNQCFDATSFLQLQEQAPTWTCPLCNKTVLFESLAVDQYVKEILAKTSKSVEQVTIEPSGMWSLSAKPSPSPRQNGSKYGTAAAAADDDDDLVEIKDARVSSVKNESTPVPPIMSRTPPLSSREPSAASAPPPQAKRKIDDVIDLTGSDDEEEPPRGPKRQAIHATPRGIAELRNGGYHESSGHARPNGTGFVIHGTSNTNTPDPFWQ</sequence>
<dbReference type="InterPro" id="IPR013083">
    <property type="entry name" value="Znf_RING/FYVE/PHD"/>
</dbReference>
<dbReference type="FunCoup" id="A0A165FQV5">
    <property type="interactions" value="211"/>
</dbReference>
<dbReference type="STRING" id="1328760.A0A165FQV5"/>
<dbReference type="Pfam" id="PF02037">
    <property type="entry name" value="SAP"/>
    <property type="match status" value="1"/>
</dbReference>
<dbReference type="GO" id="GO:0061665">
    <property type="term" value="F:SUMO ligase activity"/>
    <property type="evidence" value="ECO:0007669"/>
    <property type="project" value="TreeGrafter"/>
</dbReference>
<dbReference type="InterPro" id="IPR023321">
    <property type="entry name" value="PINIT"/>
</dbReference>
<comment type="similarity">
    <text evidence="2">Belongs to the PIAS family.</text>
</comment>
<feature type="region of interest" description="Disordered" evidence="9">
    <location>
        <begin position="388"/>
        <end position="535"/>
    </location>
</feature>
<dbReference type="PROSITE" id="PS51466">
    <property type="entry name" value="PINIT"/>
    <property type="match status" value="1"/>
</dbReference>
<dbReference type="GeneID" id="28899543"/>
<dbReference type="Pfam" id="PF14324">
    <property type="entry name" value="PINIT"/>
    <property type="match status" value="1"/>
</dbReference>
<evidence type="ECO:0000259" key="10">
    <source>
        <dbReference type="PROSITE" id="PS51044"/>
    </source>
</evidence>
<evidence type="ECO:0000256" key="4">
    <source>
        <dbReference type="ARBA" id="ARBA00022723"/>
    </source>
</evidence>
<dbReference type="Gene3D" id="2.60.120.780">
    <property type="entry name" value="PINIT domain"/>
    <property type="match status" value="1"/>
</dbReference>
<evidence type="ECO:0000256" key="5">
    <source>
        <dbReference type="ARBA" id="ARBA00022771"/>
    </source>
</evidence>
<evidence type="ECO:0000256" key="9">
    <source>
        <dbReference type="SAM" id="MobiDB-lite"/>
    </source>
</evidence>
<evidence type="ECO:0000256" key="6">
    <source>
        <dbReference type="ARBA" id="ARBA00022786"/>
    </source>
</evidence>
<dbReference type="UniPathway" id="UPA00886"/>
<evidence type="ECO:0000256" key="7">
    <source>
        <dbReference type="ARBA" id="ARBA00022833"/>
    </source>
</evidence>
<gene>
    <name evidence="12" type="ORF">L228DRAFT_262302</name>
</gene>
<evidence type="ECO:0000256" key="3">
    <source>
        <dbReference type="ARBA" id="ARBA00022679"/>
    </source>
</evidence>
<dbReference type="GO" id="GO:0000785">
    <property type="term" value="C:chromatin"/>
    <property type="evidence" value="ECO:0007669"/>
    <property type="project" value="TreeGrafter"/>
</dbReference>
<dbReference type="AlphaFoldDB" id="A0A165FQV5"/>
<dbReference type="GO" id="GO:0016925">
    <property type="term" value="P:protein sumoylation"/>
    <property type="evidence" value="ECO:0007669"/>
    <property type="project" value="UniProtKB-UniPathway"/>
</dbReference>
<feature type="compositionally biased region" description="Polar residues" evidence="9">
    <location>
        <begin position="393"/>
        <end position="405"/>
    </location>
</feature>
<dbReference type="OMA" id="TPIVECK"/>
<dbReference type="InterPro" id="IPR003034">
    <property type="entry name" value="SAP_dom"/>
</dbReference>
<feature type="domain" description="PINIT" evidence="11">
    <location>
        <begin position="112"/>
        <end position="266"/>
    </location>
</feature>
<evidence type="ECO:0000256" key="8">
    <source>
        <dbReference type="PROSITE-ProRule" id="PRU00452"/>
    </source>
</evidence>
<comment type="pathway">
    <text evidence="1">Protein modification; protein sumoylation.</text>
</comment>
<dbReference type="InterPro" id="IPR031141">
    <property type="entry name" value="SIZ1/2_SP-RING"/>
</dbReference>
<feature type="compositionally biased region" description="Polar residues" evidence="9">
    <location>
        <begin position="523"/>
        <end position="535"/>
    </location>
</feature>
<dbReference type="SMART" id="SM00513">
    <property type="entry name" value="SAP"/>
    <property type="match status" value="1"/>
</dbReference>
<dbReference type="EMBL" id="KV407461">
    <property type="protein sequence ID" value="KZF21267.1"/>
    <property type="molecule type" value="Genomic_DNA"/>
</dbReference>
<dbReference type="RefSeq" id="XP_018186822.1">
    <property type="nucleotide sequence ID" value="XM_018334406.1"/>
</dbReference>
<feature type="compositionally biased region" description="Low complexity" evidence="9">
    <location>
        <begin position="445"/>
        <end position="456"/>
    </location>
</feature>
<protein>
    <submittedName>
        <fullName evidence="12">Uncharacterized protein</fullName>
    </submittedName>
</protein>
<dbReference type="Gene3D" id="3.30.40.10">
    <property type="entry name" value="Zinc/RING finger domain, C3HC4 (zinc finger)"/>
    <property type="match status" value="1"/>
</dbReference>
<dbReference type="OrthoDB" id="28127at2759"/>
<keyword evidence="5 8" id="KW-0863">Zinc-finger</keyword>
<name>A0A165FQV5_XYLHT</name>
<keyword evidence="13" id="KW-1185">Reference proteome</keyword>
<dbReference type="InParanoid" id="A0A165FQV5"/>
<dbReference type="PANTHER" id="PTHR10782">
    <property type="entry name" value="ZINC FINGER MIZ DOMAIN-CONTAINING PROTEIN"/>
    <property type="match status" value="1"/>
</dbReference>
<dbReference type="Pfam" id="PF02891">
    <property type="entry name" value="zf-MIZ"/>
    <property type="match status" value="1"/>
</dbReference>
<keyword evidence="7" id="KW-0862">Zinc</keyword>
<organism evidence="12 13">
    <name type="scientific">Xylona heveae (strain CBS 132557 / TC161)</name>
    <dbReference type="NCBI Taxonomy" id="1328760"/>
    <lineage>
        <taxon>Eukaryota</taxon>
        <taxon>Fungi</taxon>
        <taxon>Dikarya</taxon>
        <taxon>Ascomycota</taxon>
        <taxon>Pezizomycotina</taxon>
        <taxon>Xylonomycetes</taxon>
        <taxon>Xylonales</taxon>
        <taxon>Xylonaceae</taxon>
        <taxon>Xylona</taxon>
    </lineage>
</organism>
<keyword evidence="4" id="KW-0479">Metal-binding</keyword>
<accession>A0A165FQV5</accession>
<dbReference type="CDD" id="cd16792">
    <property type="entry name" value="SP-RING_Siz-like"/>
    <property type="match status" value="1"/>
</dbReference>